<protein>
    <submittedName>
        <fullName evidence="6">Carbohydrate ABC transporter substrate-binding protein (CUT1 family)</fullName>
    </submittedName>
</protein>
<reference evidence="6 7" key="1">
    <citation type="submission" date="2018-05" db="EMBL/GenBank/DDBJ databases">
        <title>The Hungate 1000. A catalogue of reference genomes from the rumen microbiome.</title>
        <authorList>
            <person name="Kelly W."/>
        </authorList>
    </citation>
    <scope>NUCLEOTIDE SEQUENCE [LARGE SCALE GENOMIC DNA]</scope>
    <source>
        <strain evidence="6 7">NLAE-zl-C242</strain>
    </source>
</reference>
<keyword evidence="1" id="KW-1003">Cell membrane</keyword>
<dbReference type="InterPro" id="IPR006059">
    <property type="entry name" value="SBP"/>
</dbReference>
<keyword evidence="2" id="KW-0732">Signal</keyword>
<dbReference type="PROSITE" id="PS51257">
    <property type="entry name" value="PROKAR_LIPOPROTEIN"/>
    <property type="match status" value="1"/>
</dbReference>
<evidence type="ECO:0000313" key="6">
    <source>
        <dbReference type="EMBL" id="PWJ30667.1"/>
    </source>
</evidence>
<dbReference type="Gene3D" id="3.40.190.10">
    <property type="entry name" value="Periplasmic binding protein-like II"/>
    <property type="match status" value="2"/>
</dbReference>
<dbReference type="InterPro" id="IPR050490">
    <property type="entry name" value="Bact_solute-bd_prot1"/>
</dbReference>
<dbReference type="OrthoDB" id="1650741at2"/>
<dbReference type="EMBL" id="QGDL01000003">
    <property type="protein sequence ID" value="PWJ30667.1"/>
    <property type="molecule type" value="Genomic_DNA"/>
</dbReference>
<evidence type="ECO:0000256" key="5">
    <source>
        <dbReference type="ARBA" id="ARBA00023288"/>
    </source>
</evidence>
<dbReference type="RefSeq" id="WP_109730309.1">
    <property type="nucleotide sequence ID" value="NZ_BAAACK010000004.1"/>
</dbReference>
<organism evidence="6 7">
    <name type="scientific">Faecalicatena orotica</name>
    <dbReference type="NCBI Taxonomy" id="1544"/>
    <lineage>
        <taxon>Bacteria</taxon>
        <taxon>Bacillati</taxon>
        <taxon>Bacillota</taxon>
        <taxon>Clostridia</taxon>
        <taxon>Lachnospirales</taxon>
        <taxon>Lachnospiraceae</taxon>
        <taxon>Faecalicatena</taxon>
    </lineage>
</organism>
<comment type="caution">
    <text evidence="6">The sequence shown here is derived from an EMBL/GenBank/DDBJ whole genome shotgun (WGS) entry which is preliminary data.</text>
</comment>
<keyword evidence="7" id="KW-1185">Reference proteome</keyword>
<proteinExistence type="predicted"/>
<evidence type="ECO:0000256" key="3">
    <source>
        <dbReference type="ARBA" id="ARBA00023136"/>
    </source>
</evidence>
<dbReference type="Proteomes" id="UP000245845">
    <property type="component" value="Unassembled WGS sequence"/>
</dbReference>
<gene>
    <name evidence="6" type="ORF">A8806_10371</name>
</gene>
<sequence length="425" mass="47862">MNKVRKKQLCSLAAASIFLLTGCSEKGSVVNYEETKEDVTSITFFGNKYEPENVTVIEEIISGFMRENPDIRVSYESLKGNDYYTALEKRMEAGKGDDVFMVNHDAVLELKAKGQLADLSDLSTIEEYTDQMVDQMMDNGEIYWMPTTVSSFGLYCNLDLLREYDLEVPENLGEWKEICEIFVKQEITPVIANNDISLKTLAIGEGFFYTYQEGRQKEVMERLNSGEDRLSDYLTSGFSVAEEFISKGYIDAGKAVDTKKTSDDLEEFVKGECPFMLTGAWAAGRVHNMEPDFDFEVVPYPVLEDGSLLVINPDVRLSVNAQSEHTEAAMRFLEYFTQEENIRKLADQQSSFSPLKGGTPSSVEEIQPLVPCYQEGRDVIGTDSLLYLPVWELTAEASMSLLSGEKLEVVMDQMDKEAELERGAL</sequence>
<name>A0A2Y9C9R9_9FIRM</name>
<dbReference type="PANTHER" id="PTHR43649:SF33">
    <property type="entry name" value="POLYGALACTURONAN_RHAMNOGALACTURONAN-BINDING PROTEIN YTCQ"/>
    <property type="match status" value="1"/>
</dbReference>
<dbReference type="SUPFAM" id="SSF53850">
    <property type="entry name" value="Periplasmic binding protein-like II"/>
    <property type="match status" value="1"/>
</dbReference>
<accession>A0A2Y9C9R9</accession>
<evidence type="ECO:0000256" key="4">
    <source>
        <dbReference type="ARBA" id="ARBA00023139"/>
    </source>
</evidence>
<evidence type="ECO:0000256" key="1">
    <source>
        <dbReference type="ARBA" id="ARBA00022475"/>
    </source>
</evidence>
<dbReference type="SMR" id="A0A2Y9C9R9"/>
<evidence type="ECO:0000313" key="7">
    <source>
        <dbReference type="Proteomes" id="UP000245845"/>
    </source>
</evidence>
<keyword evidence="4" id="KW-0564">Palmitate</keyword>
<evidence type="ECO:0000256" key="2">
    <source>
        <dbReference type="ARBA" id="ARBA00022729"/>
    </source>
</evidence>
<keyword evidence="3" id="KW-0472">Membrane</keyword>
<keyword evidence="5" id="KW-0449">Lipoprotein</keyword>
<dbReference type="AlphaFoldDB" id="A0A2Y9C9R9"/>
<dbReference type="PANTHER" id="PTHR43649">
    <property type="entry name" value="ARABINOSE-BINDING PROTEIN-RELATED"/>
    <property type="match status" value="1"/>
</dbReference>
<dbReference type="Pfam" id="PF01547">
    <property type="entry name" value="SBP_bac_1"/>
    <property type="match status" value="1"/>
</dbReference>